<feature type="compositionally biased region" description="Acidic residues" evidence="1">
    <location>
        <begin position="31"/>
        <end position="48"/>
    </location>
</feature>
<keyword evidence="2" id="KW-0732">Signal</keyword>
<keyword evidence="4" id="KW-1185">Reference proteome</keyword>
<reference evidence="3 4" key="1">
    <citation type="submission" date="2020-10" db="EMBL/GenBank/DDBJ databases">
        <title>ChiBAC.</title>
        <authorList>
            <person name="Zenner C."/>
            <person name="Hitch T.C.A."/>
            <person name="Clavel T."/>
        </authorList>
    </citation>
    <scope>NUCLEOTIDE SEQUENCE [LARGE SCALE GENOMIC DNA]</scope>
    <source>
        <strain evidence="3 4">DSM 109015</strain>
    </source>
</reference>
<feature type="chain" id="PRO_5045441937" description="Lipoprotein" evidence="2">
    <location>
        <begin position="22"/>
        <end position="165"/>
    </location>
</feature>
<gene>
    <name evidence="3" type="ORF">INF35_11615</name>
</gene>
<feature type="region of interest" description="Disordered" evidence="1">
    <location>
        <begin position="28"/>
        <end position="48"/>
    </location>
</feature>
<evidence type="ECO:0000256" key="2">
    <source>
        <dbReference type="SAM" id="SignalP"/>
    </source>
</evidence>
<dbReference type="Proteomes" id="UP000768567">
    <property type="component" value="Unassembled WGS sequence"/>
</dbReference>
<organism evidence="3 4">
    <name type="scientific">Gemmiger gallinarum</name>
    <dbReference type="NCBI Taxonomy" id="2779354"/>
    <lineage>
        <taxon>Bacteria</taxon>
        <taxon>Bacillati</taxon>
        <taxon>Bacillota</taxon>
        <taxon>Clostridia</taxon>
        <taxon>Eubacteriales</taxon>
        <taxon>Gemmiger</taxon>
    </lineage>
</organism>
<dbReference type="PROSITE" id="PS51257">
    <property type="entry name" value="PROKAR_LIPOPROTEIN"/>
    <property type="match status" value="1"/>
</dbReference>
<evidence type="ECO:0000313" key="4">
    <source>
        <dbReference type="Proteomes" id="UP000768567"/>
    </source>
</evidence>
<comment type="caution">
    <text evidence="3">The sequence shown here is derived from an EMBL/GenBank/DDBJ whole genome shotgun (WGS) entry which is preliminary data.</text>
</comment>
<accession>A0ABR9R5K3</accession>
<dbReference type="RefSeq" id="WP_193502584.1">
    <property type="nucleotide sequence ID" value="NZ_JADCKC010000003.1"/>
</dbReference>
<name>A0ABR9R5K3_9FIRM</name>
<protein>
    <recommendedName>
        <fullName evidence="5">Lipoprotein</fullName>
    </recommendedName>
</protein>
<evidence type="ECO:0008006" key="5">
    <source>
        <dbReference type="Google" id="ProtNLM"/>
    </source>
</evidence>
<sequence>MKRKTYLAVCLGLALALSLSACGNSARHYEEDMEEQDTETMDEESTDDPYYDPDEQAYETGWCGHDFDLYVQECMDASINDDIQWYQCLQTGEMGSDSRLALYEALVDRTTSDAAQADKDDGCENPYIDGFIEFAAEWERALKLADAGEKYESRNIIFDLYDREW</sequence>
<proteinExistence type="predicted"/>
<evidence type="ECO:0000256" key="1">
    <source>
        <dbReference type="SAM" id="MobiDB-lite"/>
    </source>
</evidence>
<evidence type="ECO:0000313" key="3">
    <source>
        <dbReference type="EMBL" id="MBE5038435.1"/>
    </source>
</evidence>
<feature type="signal peptide" evidence="2">
    <location>
        <begin position="1"/>
        <end position="21"/>
    </location>
</feature>
<dbReference type="EMBL" id="JADCKC010000003">
    <property type="protein sequence ID" value="MBE5038435.1"/>
    <property type="molecule type" value="Genomic_DNA"/>
</dbReference>